<reference evidence="2" key="1">
    <citation type="journal article" date="2019" name="Int. J. Syst. Evol. Microbiol.">
        <title>The Global Catalogue of Microorganisms (GCM) 10K type strain sequencing project: providing services to taxonomists for standard genome sequencing and annotation.</title>
        <authorList>
            <consortium name="The Broad Institute Genomics Platform"/>
            <consortium name="The Broad Institute Genome Sequencing Center for Infectious Disease"/>
            <person name="Wu L."/>
            <person name="Ma J."/>
        </authorList>
    </citation>
    <scope>NUCLEOTIDE SEQUENCE [LARGE SCALE GENOMIC DNA]</scope>
    <source>
        <strain evidence="2">JCM 4738</strain>
    </source>
</reference>
<keyword evidence="2" id="KW-1185">Reference proteome</keyword>
<evidence type="ECO:0000313" key="1">
    <source>
        <dbReference type="EMBL" id="GHB40410.1"/>
    </source>
</evidence>
<gene>
    <name evidence="1" type="ORF">GCM10010347_07500</name>
</gene>
<protein>
    <recommendedName>
        <fullName evidence="3">Secreted protein</fullName>
    </recommendedName>
</protein>
<sequence>MDNALLALAGTTIAVAGTLLAPVLSQRLVTRAETHRFDRQERAADAQWAREQQAVELDKRRECYVTSNAGYRRYRIELMKYLWLVHRGEVTVEARTALEEARHAMHASFAEAQMAASDAVLAELDSMSRTLAQIYDGVLRLEEDTAASGGSVESFEEMRAALLRVNEQWVVMRGAMRADLGVAPPAGRSVPDGGDVIADGLRTAPEG</sequence>
<dbReference type="Proteomes" id="UP000642673">
    <property type="component" value="Unassembled WGS sequence"/>
</dbReference>
<organism evidence="1 2">
    <name type="scientific">Streptomyces cirratus</name>
    <dbReference type="NCBI Taxonomy" id="68187"/>
    <lineage>
        <taxon>Bacteria</taxon>
        <taxon>Bacillati</taxon>
        <taxon>Actinomycetota</taxon>
        <taxon>Actinomycetes</taxon>
        <taxon>Kitasatosporales</taxon>
        <taxon>Streptomycetaceae</taxon>
        <taxon>Streptomyces</taxon>
    </lineage>
</organism>
<comment type="caution">
    <text evidence="1">The sequence shown here is derived from an EMBL/GenBank/DDBJ whole genome shotgun (WGS) entry which is preliminary data.</text>
</comment>
<dbReference type="EMBL" id="BMVP01000001">
    <property type="protein sequence ID" value="GHB40410.1"/>
    <property type="molecule type" value="Genomic_DNA"/>
</dbReference>
<evidence type="ECO:0000313" key="2">
    <source>
        <dbReference type="Proteomes" id="UP000642673"/>
    </source>
</evidence>
<name>A0ABQ3EJQ2_9ACTN</name>
<proteinExistence type="predicted"/>
<accession>A0ABQ3EJQ2</accession>
<evidence type="ECO:0008006" key="3">
    <source>
        <dbReference type="Google" id="ProtNLM"/>
    </source>
</evidence>
<dbReference type="RefSeq" id="WP_190182510.1">
    <property type="nucleotide sequence ID" value="NZ_BMVP01000001.1"/>
</dbReference>